<evidence type="ECO:0000313" key="3">
    <source>
        <dbReference type="EMBL" id="WEU40456.1"/>
    </source>
</evidence>
<dbReference type="InterPro" id="IPR042099">
    <property type="entry name" value="ANL_N_sf"/>
</dbReference>
<dbReference type="KEGG" id="oyw:OdinLCB4_000550"/>
<dbReference type="Gene3D" id="3.40.50.12780">
    <property type="entry name" value="N-terminal domain of ligase-like"/>
    <property type="match status" value="1"/>
</dbReference>
<accession>A0AAF0D2H8</accession>
<dbReference type="InterPro" id="IPR055378">
    <property type="entry name" value="GH3_C"/>
</dbReference>
<dbReference type="GO" id="GO:0016881">
    <property type="term" value="F:acid-amino acid ligase activity"/>
    <property type="evidence" value="ECO:0007669"/>
    <property type="project" value="TreeGrafter"/>
</dbReference>
<dbReference type="GO" id="GO:0005737">
    <property type="term" value="C:cytoplasm"/>
    <property type="evidence" value="ECO:0007669"/>
    <property type="project" value="TreeGrafter"/>
</dbReference>
<dbReference type="Pfam" id="PF23572">
    <property type="entry name" value="GH3_C"/>
    <property type="match status" value="1"/>
</dbReference>
<dbReference type="SUPFAM" id="SSF56801">
    <property type="entry name" value="Acetyl-CoA synthetase-like"/>
    <property type="match status" value="1"/>
</dbReference>
<reference evidence="3" key="2">
    <citation type="journal article" date="2022" name="Nat. Microbiol.">
        <title>A closed Candidatus Odinarchaeum chromosome exposes Asgard archaeal viruses.</title>
        <authorList>
            <person name="Tamarit D."/>
            <person name="Caceres E.F."/>
            <person name="Krupovic M."/>
            <person name="Nijland R."/>
            <person name="Eme L."/>
            <person name="Robinson N.P."/>
            <person name="Ettema T.J.G."/>
        </authorList>
    </citation>
    <scope>NUCLEOTIDE SEQUENCE</scope>
    <source>
        <strain evidence="3">LCB_4</strain>
    </source>
</reference>
<feature type="domain" description="GH3 C-terminal" evidence="2">
    <location>
        <begin position="393"/>
        <end position="499"/>
    </location>
</feature>
<proteinExistence type="predicted"/>
<evidence type="ECO:0000259" key="2">
    <source>
        <dbReference type="Pfam" id="PF23572"/>
    </source>
</evidence>
<dbReference type="InterPro" id="IPR055377">
    <property type="entry name" value="GH3_M"/>
</dbReference>
<evidence type="ECO:0000313" key="4">
    <source>
        <dbReference type="Proteomes" id="UP000186851"/>
    </source>
</evidence>
<dbReference type="Proteomes" id="UP000186851">
    <property type="component" value="Chromosome"/>
</dbReference>
<dbReference type="EMBL" id="CP091871">
    <property type="protein sequence ID" value="WEU40456.1"/>
    <property type="molecule type" value="Genomic_DNA"/>
</dbReference>
<reference evidence="3" key="1">
    <citation type="journal article" date="2017" name="Nature">
        <title>Asgard archaea illuminate the origin of eukaryotic cellular complexity.</title>
        <authorList>
            <person name="Zaremba-Niedzwiedzka K."/>
            <person name="Caceres E.F."/>
            <person name="Saw J.H."/>
            <person name="Backstrom D."/>
            <person name="Juzokaite L."/>
            <person name="Vancaester E."/>
            <person name="Seitz K.W."/>
            <person name="Anantharaman K."/>
            <person name="Starnawski P."/>
            <person name="Kjeldsen K.U."/>
            <person name="Scott M.B."/>
            <person name="Nunoura T."/>
            <person name="Banfield J.F."/>
            <person name="Schramm A."/>
            <person name="Baker B.J."/>
            <person name="Spang A."/>
            <person name="Ettema T.J.G."/>
        </authorList>
    </citation>
    <scope>NUCLEOTIDE SEQUENCE</scope>
    <source>
        <strain evidence="3">LCB_4</strain>
    </source>
</reference>
<dbReference type="PANTHER" id="PTHR31901:SF9">
    <property type="entry name" value="GH3 DOMAIN-CONTAINING PROTEIN"/>
    <property type="match status" value="1"/>
</dbReference>
<sequence>MNGLLKWLMKITVKKFCAPLEKAVENPYEAQEKILLKIVKTSRNTFFGRRHDFKSINSIEEYQRRVPVLKYSDYKPLIKRVIQGEENVLTPYKPVHIAQTSGTTGKPKIIPLSKPAIKEFGRMSARIFASYINEDKENARILDGKFLLFMAPAIDYYINNIPVGYISGINAVNQNKIFQKMVIPPLSILNEKDWNIKFYKTAQIAVKSNITLAGGVTPLLLSLFQKILEDYNNALPYDYMKNNNLEGSLTKIWPNFKVLLHSGVNVKPYLTWMRSILGEHVNFRDCYGATEGVFAFQIGENNGMTLNLDTYFYEFIPADELKNEEPKRYLADELKRNIKYTILVTTSNGLYSYLISDIVEAATLNPLTIRVVGRLNGEISLAGEKMDERSISEAVYEAILYFNLQVNDFTIIPVYDGKPRYRFLIEFKNPPRNTIDFLKTLDQSLRKHNQIYNQCRLMGLIDNPEMVILPLGTYRKFKEKQAAEGKPIGQMKIPRVASNSLIEETVKATGKLDVLSY</sequence>
<organism evidence="3 4">
    <name type="scientific">Odinarchaeota yellowstonii (strain LCB_4)</name>
    <dbReference type="NCBI Taxonomy" id="1841599"/>
    <lineage>
        <taxon>Archaea</taxon>
        <taxon>Promethearchaeati</taxon>
        <taxon>Candidatus Odinarchaeota</taxon>
        <taxon>Candidatus Odinarchaeia</taxon>
        <taxon>Candidatus Odinarchaeales</taxon>
        <taxon>Candidatus Odinarchaeaceae</taxon>
        <taxon>Candidatus Odinarchaeum</taxon>
    </lineage>
</organism>
<feature type="domain" description="GH3 middle" evidence="1">
    <location>
        <begin position="305"/>
        <end position="374"/>
    </location>
</feature>
<dbReference type="Pfam" id="PF03321">
    <property type="entry name" value="GH3"/>
    <property type="match status" value="1"/>
</dbReference>
<dbReference type="InterPro" id="IPR020845">
    <property type="entry name" value="AMP-binding_CS"/>
</dbReference>
<name>A0AAF0D2H8_ODILC</name>
<evidence type="ECO:0000259" key="1">
    <source>
        <dbReference type="Pfam" id="PF23571"/>
    </source>
</evidence>
<dbReference type="InterPro" id="IPR004993">
    <property type="entry name" value="GH3"/>
</dbReference>
<dbReference type="AlphaFoldDB" id="A0AAF0D2H8"/>
<gene>
    <name evidence="3" type="ORF">OdinLCB4_000550</name>
</gene>
<dbReference type="PROSITE" id="PS00455">
    <property type="entry name" value="AMP_BINDING"/>
    <property type="match status" value="1"/>
</dbReference>
<dbReference type="Pfam" id="PF23571">
    <property type="entry name" value="GH3_M"/>
    <property type="match status" value="1"/>
</dbReference>
<dbReference type="PANTHER" id="PTHR31901">
    <property type="entry name" value="GH3 DOMAIN-CONTAINING PROTEIN"/>
    <property type="match status" value="1"/>
</dbReference>
<protein>
    <submittedName>
        <fullName evidence="3">GH3 auxin-responsive promoter family protein</fullName>
    </submittedName>
</protein>